<keyword evidence="2" id="KW-0547">Nucleotide-binding</keyword>
<name>A0A1D2MIA9_ORCCI</name>
<keyword evidence="2" id="KW-0378">Hydrolase</keyword>
<dbReference type="STRING" id="48709.A0A1D2MIA9"/>
<dbReference type="Proteomes" id="UP000094527">
    <property type="component" value="Unassembled WGS sequence"/>
</dbReference>
<feature type="domain" description="DEAD-box helicase OB fold" evidence="1">
    <location>
        <begin position="22"/>
        <end position="98"/>
    </location>
</feature>
<proteinExistence type="predicted"/>
<protein>
    <submittedName>
        <fullName evidence="2">Pre-mRNA-splicing factor ATP-dependent RNA helicase DHX15</fullName>
    </submittedName>
</protein>
<organism evidence="2 3">
    <name type="scientific">Orchesella cincta</name>
    <name type="common">Springtail</name>
    <name type="synonym">Podura cincta</name>
    <dbReference type="NCBI Taxonomy" id="48709"/>
    <lineage>
        <taxon>Eukaryota</taxon>
        <taxon>Metazoa</taxon>
        <taxon>Ecdysozoa</taxon>
        <taxon>Arthropoda</taxon>
        <taxon>Hexapoda</taxon>
        <taxon>Collembola</taxon>
        <taxon>Entomobryomorpha</taxon>
        <taxon>Entomobryoidea</taxon>
        <taxon>Orchesellidae</taxon>
        <taxon>Orchesellinae</taxon>
        <taxon>Orchesella</taxon>
    </lineage>
</organism>
<evidence type="ECO:0000259" key="1">
    <source>
        <dbReference type="Pfam" id="PF07717"/>
    </source>
</evidence>
<reference evidence="2 3" key="1">
    <citation type="journal article" date="2016" name="Genome Biol. Evol.">
        <title>Gene Family Evolution Reflects Adaptation to Soil Environmental Stressors in the Genome of the Collembolan Orchesella cincta.</title>
        <authorList>
            <person name="Faddeeva-Vakhrusheva A."/>
            <person name="Derks M.F."/>
            <person name="Anvar S.Y."/>
            <person name="Agamennone V."/>
            <person name="Suring W."/>
            <person name="Smit S."/>
            <person name="van Straalen N.M."/>
            <person name="Roelofs D."/>
        </authorList>
    </citation>
    <scope>NUCLEOTIDE SEQUENCE [LARGE SCALE GENOMIC DNA]</scope>
    <source>
        <tissue evidence="2">Mixed pool</tissue>
    </source>
</reference>
<evidence type="ECO:0000313" key="3">
    <source>
        <dbReference type="Proteomes" id="UP000094527"/>
    </source>
</evidence>
<dbReference type="OrthoDB" id="10253254at2759"/>
<keyword evidence="3" id="KW-1185">Reference proteome</keyword>
<dbReference type="AlphaFoldDB" id="A0A1D2MIA9"/>
<comment type="caution">
    <text evidence="2">The sequence shown here is derived from an EMBL/GenBank/DDBJ whole genome shotgun (WGS) entry which is preliminary data.</text>
</comment>
<keyword evidence="2" id="KW-0067">ATP-binding</keyword>
<dbReference type="InterPro" id="IPR011709">
    <property type="entry name" value="DEAD-box_helicase_OB_fold"/>
</dbReference>
<dbReference type="GO" id="GO:0004386">
    <property type="term" value="F:helicase activity"/>
    <property type="evidence" value="ECO:0007669"/>
    <property type="project" value="UniProtKB-KW"/>
</dbReference>
<evidence type="ECO:0000313" key="2">
    <source>
        <dbReference type="EMBL" id="ODM92685.1"/>
    </source>
</evidence>
<dbReference type="OMA" id="QRRTVYI"/>
<accession>A0A1D2MIA9</accession>
<gene>
    <name evidence="2" type="ORF">Ocin01_13993</name>
</gene>
<dbReference type="EMBL" id="LJIJ01001175">
    <property type="protein sequence ID" value="ODM92685.1"/>
    <property type="molecule type" value="Genomic_DNA"/>
</dbReference>
<dbReference type="Pfam" id="PF07717">
    <property type="entry name" value="OB_NTP_bind"/>
    <property type="match status" value="1"/>
</dbReference>
<sequence>MDRFGLTRQSTDFHSREYYINIRKALRAGFFMQVAHKTVNGGYLTIKDNQVVQLHPSTCLDHKPEWVLYNEFVLTTKNYVRTVTDIKPQWLLQIAPQYFEMGRSGGRRAPVGVSEEQVALLK</sequence>
<keyword evidence="2" id="KW-0347">Helicase</keyword>